<accession>A0A521G403</accession>
<dbReference type="EMBL" id="NQJD01000004">
    <property type="protein sequence ID" value="TAA75740.1"/>
    <property type="molecule type" value="Genomic_DNA"/>
</dbReference>
<reference evidence="2" key="1">
    <citation type="submission" date="2017-07" db="EMBL/GenBank/DDBJ databases">
        <title>The cable genome - Insights into the physiology and evolution of filamentous bacteria capable of sulfide oxidation via long distance electron transfer.</title>
        <authorList>
            <person name="Thorup C."/>
            <person name="Bjerg J.T."/>
            <person name="Schreiber L."/>
            <person name="Nielsen L.P."/>
            <person name="Kjeldsen K.U."/>
            <person name="Boesen T."/>
            <person name="Boggild A."/>
            <person name="Meysman F."/>
            <person name="Geelhoed J."/>
            <person name="Schramm A."/>
        </authorList>
    </citation>
    <scope>NUCLEOTIDE SEQUENCE [LARGE SCALE GENOMIC DNA]</scope>
    <source>
        <strain evidence="2">GS</strain>
    </source>
</reference>
<evidence type="ECO:0000313" key="2">
    <source>
        <dbReference type="EMBL" id="TAA75740.1"/>
    </source>
</evidence>
<organism evidence="2 3">
    <name type="scientific">Candidatus Electronema aureum</name>
    <dbReference type="NCBI Taxonomy" id="2005002"/>
    <lineage>
        <taxon>Bacteria</taxon>
        <taxon>Pseudomonadati</taxon>
        <taxon>Thermodesulfobacteriota</taxon>
        <taxon>Desulfobulbia</taxon>
        <taxon>Desulfobulbales</taxon>
        <taxon>Desulfobulbaceae</taxon>
        <taxon>Candidatus Electronema</taxon>
    </lineage>
</organism>
<dbReference type="AlphaFoldDB" id="A0A521G403"/>
<dbReference type="SMART" id="SM00507">
    <property type="entry name" value="HNHc"/>
    <property type="match status" value="1"/>
</dbReference>
<keyword evidence="2" id="KW-0540">Nuclease</keyword>
<keyword evidence="3" id="KW-1185">Reference proteome</keyword>
<evidence type="ECO:0000313" key="3">
    <source>
        <dbReference type="Proteomes" id="UP000316238"/>
    </source>
</evidence>
<dbReference type="GO" id="GO:0003676">
    <property type="term" value="F:nucleic acid binding"/>
    <property type="evidence" value="ECO:0007669"/>
    <property type="project" value="InterPro"/>
</dbReference>
<name>A0A521G403_9BACT</name>
<keyword evidence="2" id="KW-0378">Hydrolase</keyword>
<gene>
    <name evidence="2" type="ORF">CDV28_10485</name>
</gene>
<dbReference type="Gene3D" id="1.10.30.50">
    <property type="match status" value="1"/>
</dbReference>
<keyword evidence="2" id="KW-0255">Endonuclease</keyword>
<dbReference type="Pfam" id="PF01844">
    <property type="entry name" value="HNH"/>
    <property type="match status" value="1"/>
</dbReference>
<dbReference type="GO" id="GO:0008270">
    <property type="term" value="F:zinc ion binding"/>
    <property type="evidence" value="ECO:0007669"/>
    <property type="project" value="InterPro"/>
</dbReference>
<feature type="domain" description="HNH nuclease" evidence="1">
    <location>
        <begin position="390"/>
        <end position="450"/>
    </location>
</feature>
<dbReference type="GO" id="GO:0004519">
    <property type="term" value="F:endonuclease activity"/>
    <property type="evidence" value="ECO:0007669"/>
    <property type="project" value="UniProtKB-KW"/>
</dbReference>
<dbReference type="CDD" id="cd00085">
    <property type="entry name" value="HNHc"/>
    <property type="match status" value="1"/>
</dbReference>
<evidence type="ECO:0000259" key="1">
    <source>
        <dbReference type="SMART" id="SM00507"/>
    </source>
</evidence>
<sequence length="455" mass="52399">MATYLLIWNPEYYHWDNIADAAQEIKKRGVFSGDWSTGSRKSIQKGDRLFLIRLGKEPKGIMASGWAASDVYPDTHWNNSQTQKEALYVDIDFDRILVPGADRMINIDLLENHHVLKKKYWHPRGSGSIIPDDVANELEEIWKCGKDNNRNEFKKIDRENVQSAQKIAEELLPDVKLRKNILHFLSDAIFYANELRCDNWNINLDKDGKFIRFNVGQEYCITIYKKYSLVLVLKEFLNFTETTAVKFQGNQGKKKIISNNLKEVPDCLAKVPDSVGCLVSHEHIVNILPSLEEANRRFIDYAIRNTKITPLMRRTHSPGLTAYLSQVLSSRTSDPVYTAIDDYYREQEQMEKEVKKLSIHDLEERIKNANCCIESSRLSVIVLKFKRNPYIVEYAKRKANGICFDCKQPAPFISKSTNEPFLETHHIVPLAQGGADTIENTVALCPNCHRKRHHG</sequence>
<dbReference type="InterPro" id="IPR002711">
    <property type="entry name" value="HNH"/>
</dbReference>
<dbReference type="Proteomes" id="UP000316238">
    <property type="component" value="Unassembled WGS sequence"/>
</dbReference>
<protein>
    <submittedName>
        <fullName evidence="2">5-methylcytosine-specific restriction endonuclease McrA</fullName>
    </submittedName>
</protein>
<dbReference type="SUPFAM" id="SSF88697">
    <property type="entry name" value="PUA domain-like"/>
    <property type="match status" value="1"/>
</dbReference>
<dbReference type="InterPro" id="IPR015947">
    <property type="entry name" value="PUA-like_sf"/>
</dbReference>
<proteinExistence type="predicted"/>
<dbReference type="InterPro" id="IPR003615">
    <property type="entry name" value="HNH_nuc"/>
</dbReference>
<comment type="caution">
    <text evidence="2">The sequence shown here is derived from an EMBL/GenBank/DDBJ whole genome shotgun (WGS) entry which is preliminary data.</text>
</comment>